<dbReference type="PANTHER" id="PTHR40866:SF1">
    <property type="entry name" value="BED-TYPE DOMAIN-CONTAINING PROTEIN"/>
    <property type="match status" value="1"/>
</dbReference>
<feature type="compositionally biased region" description="Basic and acidic residues" evidence="1">
    <location>
        <begin position="216"/>
        <end position="235"/>
    </location>
</feature>
<evidence type="ECO:0000313" key="2">
    <source>
        <dbReference type="EMBL" id="KAE9234037.1"/>
    </source>
</evidence>
<feature type="region of interest" description="Disordered" evidence="1">
    <location>
        <begin position="211"/>
        <end position="235"/>
    </location>
</feature>
<evidence type="ECO:0000256" key="1">
    <source>
        <dbReference type="SAM" id="MobiDB-lite"/>
    </source>
</evidence>
<evidence type="ECO:0000313" key="3">
    <source>
        <dbReference type="Proteomes" id="UP000440367"/>
    </source>
</evidence>
<comment type="caution">
    <text evidence="2">The sequence shown here is derived from an EMBL/GenBank/DDBJ whole genome shotgun (WGS) entry which is preliminary data.</text>
</comment>
<name>A0A6A3ZC23_9STRA</name>
<proteinExistence type="predicted"/>
<sequence length="235" mass="26175">MKHAGQVLLHVQAILRSEGCTVDDKIATLVSSRREENRLQALLEDLTDFASASLKLQSADGFSMREVRDLFDELIEHYPSLSDYLDADTAIVHVQAFELACVSVLMGESDRLHARKRALLGPFKKRGRGSVAVASTTKKMGCAEKALKQRKEESQGRVEYPLLPVIPPMSDCVERLFFQKPNTLSSITEPGVANSPGNTAFVKEDCRFSTTTTVSEDVKRRELKGRAENEDRKHP</sequence>
<organism evidence="2 3">
    <name type="scientific">Phytophthora fragariae</name>
    <dbReference type="NCBI Taxonomy" id="53985"/>
    <lineage>
        <taxon>Eukaryota</taxon>
        <taxon>Sar</taxon>
        <taxon>Stramenopiles</taxon>
        <taxon>Oomycota</taxon>
        <taxon>Peronosporomycetes</taxon>
        <taxon>Peronosporales</taxon>
        <taxon>Peronosporaceae</taxon>
        <taxon>Phytophthora</taxon>
    </lineage>
</organism>
<dbReference type="Proteomes" id="UP000440367">
    <property type="component" value="Unassembled WGS sequence"/>
</dbReference>
<accession>A0A6A3ZC23</accession>
<dbReference type="EMBL" id="QXGD01000559">
    <property type="protein sequence ID" value="KAE9234037.1"/>
    <property type="molecule type" value="Genomic_DNA"/>
</dbReference>
<gene>
    <name evidence="2" type="ORF">PF002_g11904</name>
</gene>
<dbReference type="PANTHER" id="PTHR40866">
    <property type="entry name" value="BED-TYPE DOMAIN-CONTAINING PROTEIN"/>
    <property type="match status" value="1"/>
</dbReference>
<protein>
    <submittedName>
        <fullName evidence="2">Uncharacterized protein</fullName>
    </submittedName>
</protein>
<dbReference type="AlphaFoldDB" id="A0A6A3ZC23"/>
<reference evidence="2 3" key="1">
    <citation type="submission" date="2018-08" db="EMBL/GenBank/DDBJ databases">
        <title>Genomic investigation of the strawberry pathogen Phytophthora fragariae indicates pathogenicity is determined by transcriptional variation in three key races.</title>
        <authorList>
            <person name="Adams T.M."/>
            <person name="Armitage A.D."/>
            <person name="Sobczyk M.K."/>
            <person name="Bates H.J."/>
            <person name="Dunwell J.M."/>
            <person name="Nellist C.F."/>
            <person name="Harrison R.J."/>
        </authorList>
    </citation>
    <scope>NUCLEOTIDE SEQUENCE [LARGE SCALE GENOMIC DNA]</scope>
    <source>
        <strain evidence="2 3">BC-1</strain>
    </source>
</reference>